<keyword evidence="2 6" id="KW-0853">WD repeat</keyword>
<dbReference type="GO" id="GO:0006325">
    <property type="term" value="P:chromatin organization"/>
    <property type="evidence" value="ECO:0007669"/>
    <property type="project" value="UniProtKB-KW"/>
</dbReference>
<evidence type="ECO:0000259" key="8">
    <source>
        <dbReference type="Pfam" id="PF12265"/>
    </source>
</evidence>
<dbReference type="InterPro" id="IPR001680">
    <property type="entry name" value="WD40_rpt"/>
</dbReference>
<keyword evidence="3" id="KW-0677">Repeat</keyword>
<dbReference type="PANTHER" id="PTHR22850">
    <property type="entry name" value="WD40 REPEAT FAMILY"/>
    <property type="match status" value="1"/>
</dbReference>
<dbReference type="Proteomes" id="UP000620104">
    <property type="component" value="Unassembled WGS sequence"/>
</dbReference>
<dbReference type="InterPro" id="IPR022052">
    <property type="entry name" value="Histone-bd_RBBP4-like_N"/>
</dbReference>
<feature type="repeat" description="WD" evidence="6">
    <location>
        <begin position="338"/>
        <end position="372"/>
    </location>
</feature>
<sequence>MSRPNNAEAGPSNPSVIEIDEDESMDEQTKAAMENERINEEYKIWKKNTPFLYDLVLTHALTWPSLTCQWLPDMESPPNANYTKHRMILGTHTSRTAQDYLMIAEVVLPKPTNNDGDPLADYDQEKGEVGSFDADTPARIKIIQRINHPHEINRARYMPQNANLIATKTVSGDVLVFDRTKHSSEPSPDGQCKPDIRLKGQRKEGYGLSWSTLKQGHILSSSDDTTVAYWDVNAYSKQKNTLEPLRLYRGHSAVVEDVDWHATEENLFASVGDDKKLMIWDTRSDNYNKASQEVEGHSLEINSVAWNRAVGTLLLTGSSDNTIGLWDTRRLDQKVHSFEAHQDEVLQLAWSPHDPTVFASSSTDRRVHIWDVAKIGEEQTPDDAEDGPPELIFVHGGHTNRPTDISWCPSESKRFHLATCAEDNIIMAWQPSRNIYAGEEVAIRPDELE</sequence>
<evidence type="ECO:0000256" key="5">
    <source>
        <dbReference type="ARBA" id="ARBA00023242"/>
    </source>
</evidence>
<dbReference type="Gene3D" id="2.130.10.10">
    <property type="entry name" value="YVTN repeat-like/Quinoprotein amine dehydrogenase"/>
    <property type="match status" value="1"/>
</dbReference>
<proteinExistence type="predicted"/>
<keyword evidence="10" id="KW-1185">Reference proteome</keyword>
<dbReference type="AlphaFoldDB" id="A0A8H3TT64"/>
<organism evidence="9 10">
    <name type="scientific">Naganishia liquefaciens</name>
    <dbReference type="NCBI Taxonomy" id="104408"/>
    <lineage>
        <taxon>Eukaryota</taxon>
        <taxon>Fungi</taxon>
        <taxon>Dikarya</taxon>
        <taxon>Basidiomycota</taxon>
        <taxon>Agaricomycotina</taxon>
        <taxon>Tremellomycetes</taxon>
        <taxon>Filobasidiales</taxon>
        <taxon>Filobasidiaceae</taxon>
        <taxon>Naganishia</taxon>
    </lineage>
</organism>
<comment type="caution">
    <text evidence="9">The sequence shown here is derived from an EMBL/GenBank/DDBJ whole genome shotgun (WGS) entry which is preliminary data.</text>
</comment>
<reference evidence="9" key="1">
    <citation type="submission" date="2020-07" db="EMBL/GenBank/DDBJ databases">
        <title>Draft Genome Sequence of a Deep-Sea Yeast, Naganishia (Cryptococcus) liquefaciens strain N6.</title>
        <authorList>
            <person name="Han Y.W."/>
            <person name="Kajitani R."/>
            <person name="Morimoto H."/>
            <person name="Parhat M."/>
            <person name="Tsubouchi H."/>
            <person name="Bakenova O."/>
            <person name="Ogata M."/>
            <person name="Argunhan B."/>
            <person name="Aoki R."/>
            <person name="Kajiwara S."/>
            <person name="Itoh T."/>
            <person name="Iwasaki H."/>
        </authorList>
    </citation>
    <scope>NUCLEOTIDE SEQUENCE</scope>
    <source>
        <strain evidence="9">N6</strain>
    </source>
</reference>
<dbReference type="PRINTS" id="PR00320">
    <property type="entry name" value="GPROTEINBRPT"/>
</dbReference>
<dbReference type="InterPro" id="IPR050459">
    <property type="entry name" value="WD_repeat_RBAP46/RBAP48/MSI1"/>
</dbReference>
<evidence type="ECO:0000313" key="9">
    <source>
        <dbReference type="EMBL" id="GHJ86780.1"/>
    </source>
</evidence>
<gene>
    <name evidence="9" type="ORF">NliqN6_3182</name>
</gene>
<evidence type="ECO:0000256" key="2">
    <source>
        <dbReference type="ARBA" id="ARBA00022574"/>
    </source>
</evidence>
<name>A0A8H3TT64_9TREE</name>
<feature type="repeat" description="WD" evidence="6">
    <location>
        <begin position="248"/>
        <end position="290"/>
    </location>
</feature>
<dbReference type="PROSITE" id="PS50294">
    <property type="entry name" value="WD_REPEATS_REGION"/>
    <property type="match status" value="3"/>
</dbReference>
<evidence type="ECO:0000256" key="6">
    <source>
        <dbReference type="PROSITE-ProRule" id="PRU00221"/>
    </source>
</evidence>
<dbReference type="SMART" id="SM00320">
    <property type="entry name" value="WD40"/>
    <property type="match status" value="6"/>
</dbReference>
<accession>A0A8H3TT64</accession>
<dbReference type="Pfam" id="PF12265">
    <property type="entry name" value="CAF1C_H4-bd"/>
    <property type="match status" value="1"/>
</dbReference>
<dbReference type="PROSITE" id="PS50082">
    <property type="entry name" value="WD_REPEATS_2"/>
    <property type="match status" value="3"/>
</dbReference>
<evidence type="ECO:0000313" key="10">
    <source>
        <dbReference type="Proteomes" id="UP000620104"/>
    </source>
</evidence>
<dbReference type="InterPro" id="IPR019775">
    <property type="entry name" value="WD40_repeat_CS"/>
</dbReference>
<dbReference type="OrthoDB" id="427795at2759"/>
<dbReference type="PROSITE" id="PS00678">
    <property type="entry name" value="WD_REPEATS_1"/>
    <property type="match status" value="1"/>
</dbReference>
<dbReference type="InterPro" id="IPR020472">
    <property type="entry name" value="WD40_PAC1"/>
</dbReference>
<dbReference type="EMBL" id="BLZA01000019">
    <property type="protein sequence ID" value="GHJ86780.1"/>
    <property type="molecule type" value="Genomic_DNA"/>
</dbReference>
<protein>
    <recommendedName>
        <fullName evidence="8">Histone-binding protein RBBP4-like N-terminal domain-containing protein</fullName>
    </recommendedName>
</protein>
<dbReference type="SUPFAM" id="SSF50978">
    <property type="entry name" value="WD40 repeat-like"/>
    <property type="match status" value="1"/>
</dbReference>
<keyword evidence="4" id="KW-0156">Chromatin regulator</keyword>
<evidence type="ECO:0000256" key="7">
    <source>
        <dbReference type="SAM" id="MobiDB-lite"/>
    </source>
</evidence>
<dbReference type="InterPro" id="IPR015943">
    <property type="entry name" value="WD40/YVTN_repeat-like_dom_sf"/>
</dbReference>
<feature type="region of interest" description="Disordered" evidence="7">
    <location>
        <begin position="1"/>
        <end position="24"/>
    </location>
</feature>
<dbReference type="GO" id="GO:0005634">
    <property type="term" value="C:nucleus"/>
    <property type="evidence" value="ECO:0007669"/>
    <property type="project" value="UniProtKB-SubCell"/>
</dbReference>
<feature type="repeat" description="WD" evidence="6">
    <location>
        <begin position="294"/>
        <end position="329"/>
    </location>
</feature>
<evidence type="ECO:0000256" key="3">
    <source>
        <dbReference type="ARBA" id="ARBA00022737"/>
    </source>
</evidence>
<dbReference type="Pfam" id="PF00400">
    <property type="entry name" value="WD40"/>
    <property type="match status" value="4"/>
</dbReference>
<evidence type="ECO:0000256" key="4">
    <source>
        <dbReference type="ARBA" id="ARBA00022853"/>
    </source>
</evidence>
<evidence type="ECO:0000256" key="1">
    <source>
        <dbReference type="ARBA" id="ARBA00004123"/>
    </source>
</evidence>
<keyword evidence="5" id="KW-0539">Nucleus</keyword>
<dbReference type="InterPro" id="IPR036322">
    <property type="entry name" value="WD40_repeat_dom_sf"/>
</dbReference>
<comment type="subcellular location">
    <subcellularLocation>
        <location evidence="1">Nucleus</location>
    </subcellularLocation>
</comment>
<feature type="domain" description="Histone-binding protein RBBP4-like N-terminal" evidence="8">
    <location>
        <begin position="40"/>
        <end position="110"/>
    </location>
</feature>